<dbReference type="PANTHER" id="PTHR42898">
    <property type="entry name" value="TROPINONE REDUCTASE"/>
    <property type="match status" value="1"/>
</dbReference>
<dbReference type="InterPro" id="IPR045000">
    <property type="entry name" value="TR"/>
</dbReference>
<gene>
    <name evidence="4" type="ORF">H5410_053837</name>
</gene>
<dbReference type="PRINTS" id="PR00080">
    <property type="entry name" value="SDRFAMILY"/>
</dbReference>
<dbReference type="PANTHER" id="PTHR42898:SF91">
    <property type="entry name" value="TROPINONE REDUCTASE 1-LIKE"/>
    <property type="match status" value="1"/>
</dbReference>
<comment type="caution">
    <text evidence="4">The sequence shown here is derived from an EMBL/GenBank/DDBJ whole genome shotgun (WGS) entry which is preliminary data.</text>
</comment>
<dbReference type="FunFam" id="3.40.50.720:FF:000084">
    <property type="entry name" value="Short-chain dehydrogenase reductase"/>
    <property type="match status" value="2"/>
</dbReference>
<dbReference type="InterPro" id="IPR036291">
    <property type="entry name" value="NAD(P)-bd_dom_sf"/>
</dbReference>
<keyword evidence="3" id="KW-0472">Membrane</keyword>
<dbReference type="GO" id="GO:0016616">
    <property type="term" value="F:oxidoreductase activity, acting on the CH-OH group of donors, NAD or NADP as acceptor"/>
    <property type="evidence" value="ECO:0007669"/>
    <property type="project" value="UniProtKB-ARBA"/>
</dbReference>
<dbReference type="CDD" id="cd05329">
    <property type="entry name" value="TR_SDR_c"/>
    <property type="match status" value="2"/>
</dbReference>
<dbReference type="Proteomes" id="UP000824120">
    <property type="component" value="Chromosome 10"/>
</dbReference>
<dbReference type="OrthoDB" id="417891at2759"/>
<keyword evidence="1" id="KW-0521">NADP</keyword>
<sequence>MAELREKWSLKGTTALVTGGSKGIGYAIVEELANFGARVYTCSRNENELQECLDIWRKKGLKVEGYVCDLLSRTEREKFMKTIEDVFDGKLNILVNNAGVVIHKEAKDFTKEDYNIIMGTNFEAAYHLSQIAYPLLKASQNGNVIFVSSIAGFSALPSVSLYSASKGAINQMTKNLACEWAKDNIRVNSVAPAVILTPLVDTAIKKNPQQKEEIDSFVVKTPLGRAGKPEEVSAVIAFLCFPAASYITGQIIWADGGFTANGLLSAHYALNNFYVHVLVFFNYTLPLSCVCYLDNLRNFTKMAQLRNKEENLREKWSLKGTTALVTGGSKGIGYAIVEELANFGARVYTCSRNENELQECLEIWRKKGLEVEGSVCDLLSRTEREKLMKTIENIFDGKLNILVNNAGVAIYKEVKDYTEEDYNITMGINFEAAYHLSQIAYPLLKASQNGNIIFVSSATTFSAMPSMSLYSASKGAINQITMNLACEWAKDKIRVNSVAPALISTPLIEAASKNPRQKDEIEKYIGRTPMGRIGKPEEISALIAFLCFPAASYITGQIIWADGGFTANGGF</sequence>
<keyword evidence="2" id="KW-0560">Oxidoreductase</keyword>
<dbReference type="Pfam" id="PF13561">
    <property type="entry name" value="adh_short_C2"/>
    <property type="match status" value="2"/>
</dbReference>
<dbReference type="EMBL" id="JACXVP010000010">
    <property type="protein sequence ID" value="KAG5583210.1"/>
    <property type="molecule type" value="Genomic_DNA"/>
</dbReference>
<dbReference type="PROSITE" id="PS00061">
    <property type="entry name" value="ADH_SHORT"/>
    <property type="match status" value="2"/>
</dbReference>
<evidence type="ECO:0000313" key="5">
    <source>
        <dbReference type="Proteomes" id="UP000824120"/>
    </source>
</evidence>
<dbReference type="PRINTS" id="PR00081">
    <property type="entry name" value="GDHRDH"/>
</dbReference>
<keyword evidence="3" id="KW-1133">Transmembrane helix</keyword>
<name>A0A9J5X5P2_SOLCO</name>
<evidence type="ECO:0000256" key="2">
    <source>
        <dbReference type="ARBA" id="ARBA00023002"/>
    </source>
</evidence>
<dbReference type="SUPFAM" id="SSF51735">
    <property type="entry name" value="NAD(P)-binding Rossmann-fold domains"/>
    <property type="match status" value="2"/>
</dbReference>
<feature type="transmembrane region" description="Helical" evidence="3">
    <location>
        <begin position="232"/>
        <end position="253"/>
    </location>
</feature>
<dbReference type="InterPro" id="IPR020904">
    <property type="entry name" value="Sc_DH/Rdtase_CS"/>
</dbReference>
<evidence type="ECO:0000256" key="3">
    <source>
        <dbReference type="SAM" id="Phobius"/>
    </source>
</evidence>
<reference evidence="4 5" key="1">
    <citation type="submission" date="2020-09" db="EMBL/GenBank/DDBJ databases">
        <title>De no assembly of potato wild relative species, Solanum commersonii.</title>
        <authorList>
            <person name="Cho K."/>
        </authorList>
    </citation>
    <scope>NUCLEOTIDE SEQUENCE [LARGE SCALE GENOMIC DNA]</scope>
    <source>
        <strain evidence="4">LZ3.2</strain>
        <tissue evidence="4">Leaf</tissue>
    </source>
</reference>
<organism evidence="4 5">
    <name type="scientific">Solanum commersonii</name>
    <name type="common">Commerson's wild potato</name>
    <name type="synonym">Commerson's nightshade</name>
    <dbReference type="NCBI Taxonomy" id="4109"/>
    <lineage>
        <taxon>Eukaryota</taxon>
        <taxon>Viridiplantae</taxon>
        <taxon>Streptophyta</taxon>
        <taxon>Embryophyta</taxon>
        <taxon>Tracheophyta</taxon>
        <taxon>Spermatophyta</taxon>
        <taxon>Magnoliopsida</taxon>
        <taxon>eudicotyledons</taxon>
        <taxon>Gunneridae</taxon>
        <taxon>Pentapetalae</taxon>
        <taxon>asterids</taxon>
        <taxon>lamiids</taxon>
        <taxon>Solanales</taxon>
        <taxon>Solanaceae</taxon>
        <taxon>Solanoideae</taxon>
        <taxon>Solaneae</taxon>
        <taxon>Solanum</taxon>
    </lineage>
</organism>
<keyword evidence="5" id="KW-1185">Reference proteome</keyword>
<dbReference type="InterPro" id="IPR002347">
    <property type="entry name" value="SDR_fam"/>
</dbReference>
<keyword evidence="3" id="KW-0812">Transmembrane</keyword>
<feature type="transmembrane region" description="Helical" evidence="3">
    <location>
        <begin position="273"/>
        <end position="293"/>
    </location>
</feature>
<proteinExistence type="predicted"/>
<accession>A0A9J5X5P2</accession>
<dbReference type="AlphaFoldDB" id="A0A9J5X5P2"/>
<evidence type="ECO:0000313" key="4">
    <source>
        <dbReference type="EMBL" id="KAG5583210.1"/>
    </source>
</evidence>
<dbReference type="Gene3D" id="3.40.50.720">
    <property type="entry name" value="NAD(P)-binding Rossmann-like Domain"/>
    <property type="match status" value="2"/>
</dbReference>
<evidence type="ECO:0008006" key="6">
    <source>
        <dbReference type="Google" id="ProtNLM"/>
    </source>
</evidence>
<evidence type="ECO:0000256" key="1">
    <source>
        <dbReference type="ARBA" id="ARBA00022857"/>
    </source>
</evidence>
<protein>
    <recommendedName>
        <fullName evidence="6">Tropinone reductase I</fullName>
    </recommendedName>
</protein>
<feature type="transmembrane region" description="Helical" evidence="3">
    <location>
        <begin position="539"/>
        <end position="561"/>
    </location>
</feature>